<keyword evidence="1" id="KW-0472">Membrane</keyword>
<keyword evidence="3" id="KW-1185">Reference proteome</keyword>
<reference evidence="2" key="2">
    <citation type="journal article" date="2020" name="Nat. Commun.">
        <title>Large-scale genome sequencing of mycorrhizal fungi provides insights into the early evolution of symbiotic traits.</title>
        <authorList>
            <person name="Miyauchi S."/>
            <person name="Kiss E."/>
            <person name="Kuo A."/>
            <person name="Drula E."/>
            <person name="Kohler A."/>
            <person name="Sanchez-Garcia M."/>
            <person name="Morin E."/>
            <person name="Andreopoulos B."/>
            <person name="Barry K.W."/>
            <person name="Bonito G."/>
            <person name="Buee M."/>
            <person name="Carver A."/>
            <person name="Chen C."/>
            <person name="Cichocki N."/>
            <person name="Clum A."/>
            <person name="Culley D."/>
            <person name="Crous P.W."/>
            <person name="Fauchery L."/>
            <person name="Girlanda M."/>
            <person name="Hayes R.D."/>
            <person name="Keri Z."/>
            <person name="LaButti K."/>
            <person name="Lipzen A."/>
            <person name="Lombard V."/>
            <person name="Magnuson J."/>
            <person name="Maillard F."/>
            <person name="Murat C."/>
            <person name="Nolan M."/>
            <person name="Ohm R.A."/>
            <person name="Pangilinan J."/>
            <person name="Pereira M.F."/>
            <person name="Perotto S."/>
            <person name="Peter M."/>
            <person name="Pfister S."/>
            <person name="Riley R."/>
            <person name="Sitrit Y."/>
            <person name="Stielow J.B."/>
            <person name="Szollosi G."/>
            <person name="Zifcakova L."/>
            <person name="Stursova M."/>
            <person name="Spatafora J.W."/>
            <person name="Tedersoo L."/>
            <person name="Vaario L.M."/>
            <person name="Yamada A."/>
            <person name="Yan M."/>
            <person name="Wang P."/>
            <person name="Xu J."/>
            <person name="Bruns T."/>
            <person name="Baldrian P."/>
            <person name="Vilgalys R."/>
            <person name="Dunand C."/>
            <person name="Henrissat B."/>
            <person name="Grigoriev I.V."/>
            <person name="Hibbett D."/>
            <person name="Nagy L.G."/>
            <person name="Martin F.M."/>
        </authorList>
    </citation>
    <scope>NUCLEOTIDE SEQUENCE</scope>
    <source>
        <strain evidence="2">BED1</strain>
    </source>
</reference>
<evidence type="ECO:0000313" key="2">
    <source>
        <dbReference type="EMBL" id="KAF8422368.1"/>
    </source>
</evidence>
<comment type="caution">
    <text evidence="2">The sequence shown here is derived from an EMBL/GenBank/DDBJ whole genome shotgun (WGS) entry which is preliminary data.</text>
</comment>
<organism evidence="2 3">
    <name type="scientific">Boletus edulis BED1</name>
    <dbReference type="NCBI Taxonomy" id="1328754"/>
    <lineage>
        <taxon>Eukaryota</taxon>
        <taxon>Fungi</taxon>
        <taxon>Dikarya</taxon>
        <taxon>Basidiomycota</taxon>
        <taxon>Agaricomycotina</taxon>
        <taxon>Agaricomycetes</taxon>
        <taxon>Agaricomycetidae</taxon>
        <taxon>Boletales</taxon>
        <taxon>Boletineae</taxon>
        <taxon>Boletaceae</taxon>
        <taxon>Boletoideae</taxon>
        <taxon>Boletus</taxon>
    </lineage>
</organism>
<evidence type="ECO:0000313" key="3">
    <source>
        <dbReference type="Proteomes" id="UP001194468"/>
    </source>
</evidence>
<dbReference type="EMBL" id="WHUW01000125">
    <property type="protein sequence ID" value="KAF8422368.1"/>
    <property type="molecule type" value="Genomic_DNA"/>
</dbReference>
<feature type="transmembrane region" description="Helical" evidence="1">
    <location>
        <begin position="70"/>
        <end position="94"/>
    </location>
</feature>
<evidence type="ECO:0000256" key="1">
    <source>
        <dbReference type="SAM" id="Phobius"/>
    </source>
</evidence>
<name>A0AAD4BED7_BOLED</name>
<keyword evidence="1" id="KW-0812">Transmembrane</keyword>
<dbReference type="AlphaFoldDB" id="A0AAD4BED7"/>
<accession>A0AAD4BED7</accession>
<reference evidence="2" key="1">
    <citation type="submission" date="2019-10" db="EMBL/GenBank/DDBJ databases">
        <authorList>
            <consortium name="DOE Joint Genome Institute"/>
            <person name="Kuo A."/>
            <person name="Miyauchi S."/>
            <person name="Kiss E."/>
            <person name="Drula E."/>
            <person name="Kohler A."/>
            <person name="Sanchez-Garcia M."/>
            <person name="Andreopoulos B."/>
            <person name="Barry K.W."/>
            <person name="Bonito G."/>
            <person name="Buee M."/>
            <person name="Carver A."/>
            <person name="Chen C."/>
            <person name="Cichocki N."/>
            <person name="Clum A."/>
            <person name="Culley D."/>
            <person name="Crous P.W."/>
            <person name="Fauchery L."/>
            <person name="Girlanda M."/>
            <person name="Hayes R."/>
            <person name="Keri Z."/>
            <person name="LaButti K."/>
            <person name="Lipzen A."/>
            <person name="Lombard V."/>
            <person name="Magnuson J."/>
            <person name="Maillard F."/>
            <person name="Morin E."/>
            <person name="Murat C."/>
            <person name="Nolan M."/>
            <person name="Ohm R."/>
            <person name="Pangilinan J."/>
            <person name="Pereira M."/>
            <person name="Perotto S."/>
            <person name="Peter M."/>
            <person name="Riley R."/>
            <person name="Sitrit Y."/>
            <person name="Stielow B."/>
            <person name="Szollosi G."/>
            <person name="Zifcakova L."/>
            <person name="Stursova M."/>
            <person name="Spatafora J.W."/>
            <person name="Tedersoo L."/>
            <person name="Vaario L.-M."/>
            <person name="Yamada A."/>
            <person name="Yan M."/>
            <person name="Wang P."/>
            <person name="Xu J."/>
            <person name="Bruns T."/>
            <person name="Baldrian P."/>
            <person name="Vilgalys R."/>
            <person name="Henrissat B."/>
            <person name="Grigoriev I.V."/>
            <person name="Hibbett D."/>
            <person name="Nagy L.G."/>
            <person name="Martin F.M."/>
        </authorList>
    </citation>
    <scope>NUCLEOTIDE SEQUENCE</scope>
    <source>
        <strain evidence="2">BED1</strain>
    </source>
</reference>
<gene>
    <name evidence="2" type="ORF">L210DRAFT_3571280</name>
</gene>
<sequence>MPRSLDITNGRIQTFFLLPRFLFSVDVTWHSQHRTINFIYLCTSHIDIHLLILPLHSRHYFYFFPLFLRLYPLTIAPCTFNHCFVVVVITCVTFHPTRIMFMYCQHA</sequence>
<protein>
    <submittedName>
        <fullName evidence="2">Uncharacterized protein</fullName>
    </submittedName>
</protein>
<dbReference type="Proteomes" id="UP001194468">
    <property type="component" value="Unassembled WGS sequence"/>
</dbReference>
<keyword evidence="1" id="KW-1133">Transmembrane helix</keyword>
<proteinExistence type="predicted"/>